<dbReference type="EMBL" id="PIDP01001936">
    <property type="protein sequence ID" value="PLM84110.1"/>
    <property type="molecule type" value="Genomic_DNA"/>
</dbReference>
<dbReference type="GO" id="GO:0016020">
    <property type="term" value="C:membrane"/>
    <property type="evidence" value="ECO:0007669"/>
    <property type="project" value="GOC"/>
</dbReference>
<dbReference type="GO" id="GO:0103117">
    <property type="term" value="F:UDP-3-O-acyl-N-acetylglucosamine deacetylase activity"/>
    <property type="evidence" value="ECO:0007669"/>
    <property type="project" value="InterPro"/>
</dbReference>
<keyword evidence="1" id="KW-0378">Hydrolase</keyword>
<dbReference type="EC" id="3.5.1.-" evidence="1"/>
<dbReference type="AlphaFoldDB" id="A0A2N4YR75"/>
<sequence length="58" mass="6430">FMCGHNIIGAFTAYKSGHALNNKLLQAVLAKQEAWEYVTFEDDAKLPMAFRAPSMVLA</sequence>
<comment type="caution">
    <text evidence="1">The sequence shown here is derived from an EMBL/GenBank/DDBJ whole genome shotgun (WGS) entry which is preliminary data.</text>
</comment>
<gene>
    <name evidence="1" type="primary">lpxC</name>
    <name evidence="1" type="ORF">CWN47_32745</name>
</gene>
<organism evidence="1 2">
    <name type="scientific">Klebsiella variicola</name>
    <dbReference type="NCBI Taxonomy" id="244366"/>
    <lineage>
        <taxon>Bacteria</taxon>
        <taxon>Pseudomonadati</taxon>
        <taxon>Pseudomonadota</taxon>
        <taxon>Gammaproteobacteria</taxon>
        <taxon>Enterobacterales</taxon>
        <taxon>Enterobacteriaceae</taxon>
        <taxon>Klebsiella/Raoultella group</taxon>
        <taxon>Klebsiella</taxon>
        <taxon>Klebsiella pneumoniae complex</taxon>
    </lineage>
</organism>
<dbReference type="InterPro" id="IPR020568">
    <property type="entry name" value="Ribosomal_Su5_D2-typ_SF"/>
</dbReference>
<dbReference type="SUPFAM" id="SSF54211">
    <property type="entry name" value="Ribosomal protein S5 domain 2-like"/>
    <property type="match status" value="1"/>
</dbReference>
<reference evidence="1 2" key="1">
    <citation type="submission" date="2017-11" db="EMBL/GenBank/DDBJ databases">
        <authorList>
            <person name="Han C.G."/>
        </authorList>
    </citation>
    <scope>NUCLEOTIDE SEQUENCE [LARGE SCALE GENOMIC DNA]</scope>
    <source>
        <strain evidence="1 2">A8</strain>
    </source>
</reference>
<protein>
    <submittedName>
        <fullName evidence="1">UDP-3-O-[3-hydroxymyristoyl] N-acetylglucosamine deacetylase</fullName>
        <ecNumber evidence="1">3.5.1.-</ecNumber>
    </submittedName>
</protein>
<dbReference type="Proteomes" id="UP000234412">
    <property type="component" value="Unassembled WGS sequence"/>
</dbReference>
<name>A0A2N4YR75_KLEVA</name>
<accession>A0A2N4YR75</accession>
<reference evidence="1 2" key="2">
    <citation type="submission" date="2018-01" db="EMBL/GenBank/DDBJ databases">
        <title>Genomic study of Klebsiella pneumoniae.</title>
        <authorList>
            <person name="Yang Y."/>
            <person name="Bicalho R."/>
        </authorList>
    </citation>
    <scope>NUCLEOTIDE SEQUENCE [LARGE SCALE GENOMIC DNA]</scope>
    <source>
        <strain evidence="1 2">A8</strain>
    </source>
</reference>
<proteinExistence type="predicted"/>
<evidence type="ECO:0000313" key="1">
    <source>
        <dbReference type="EMBL" id="PLM84110.1"/>
    </source>
</evidence>
<feature type="non-terminal residue" evidence="1">
    <location>
        <position position="1"/>
    </location>
</feature>
<dbReference type="Gene3D" id="3.30.1700.10">
    <property type="entry name" value="lpxc deacetylase, domain 2"/>
    <property type="match status" value="1"/>
</dbReference>
<dbReference type="GO" id="GO:0009245">
    <property type="term" value="P:lipid A biosynthetic process"/>
    <property type="evidence" value="ECO:0007669"/>
    <property type="project" value="InterPro"/>
</dbReference>
<dbReference type="InterPro" id="IPR011334">
    <property type="entry name" value="UDP-acyl_GlcNac_deAcase_C"/>
</dbReference>
<evidence type="ECO:0000313" key="2">
    <source>
        <dbReference type="Proteomes" id="UP000234412"/>
    </source>
</evidence>